<gene>
    <name evidence="2" type="ORF">ACFFJK_00895</name>
</gene>
<comment type="caution">
    <text evidence="2">The sequence shown here is derived from an EMBL/GenBank/DDBJ whole genome shotgun (WGS) entry which is preliminary data.</text>
</comment>
<dbReference type="Proteomes" id="UP001589773">
    <property type="component" value="Unassembled WGS sequence"/>
</dbReference>
<accession>A0ABV6FA81</accession>
<keyword evidence="3" id="KW-1185">Reference proteome</keyword>
<dbReference type="Pfam" id="PF05545">
    <property type="entry name" value="FixQ"/>
    <property type="match status" value="1"/>
</dbReference>
<dbReference type="RefSeq" id="WP_379677181.1">
    <property type="nucleotide sequence ID" value="NZ_JBHLWP010000001.1"/>
</dbReference>
<keyword evidence="1" id="KW-0472">Membrane</keyword>
<protein>
    <submittedName>
        <fullName evidence="2">Cbb3-type cytochrome oxidase subunit 3</fullName>
    </submittedName>
</protein>
<name>A0ABV6FA81_9BURK</name>
<reference evidence="2 3" key="1">
    <citation type="submission" date="2024-09" db="EMBL/GenBank/DDBJ databases">
        <authorList>
            <person name="Sun Q."/>
            <person name="Mori K."/>
        </authorList>
    </citation>
    <scope>NUCLEOTIDE SEQUENCE [LARGE SCALE GENOMIC DNA]</scope>
    <source>
        <strain evidence="2 3">CCM 7792</strain>
    </source>
</reference>
<keyword evidence="1" id="KW-1133">Transmembrane helix</keyword>
<dbReference type="EMBL" id="JBHLWP010000001">
    <property type="protein sequence ID" value="MFC0250432.1"/>
    <property type="molecule type" value="Genomic_DNA"/>
</dbReference>
<evidence type="ECO:0000313" key="3">
    <source>
        <dbReference type="Proteomes" id="UP001589773"/>
    </source>
</evidence>
<proteinExistence type="predicted"/>
<sequence length="59" mass="6377">MALHSLFDDASSVMTVISFVTFLGIVGWTYVPRKRGDFDTAALLPFADDAACEREAGHG</sequence>
<evidence type="ECO:0000256" key="1">
    <source>
        <dbReference type="SAM" id="Phobius"/>
    </source>
</evidence>
<dbReference type="CDD" id="cd01324">
    <property type="entry name" value="cbb3_Oxidase_CcoQ"/>
    <property type="match status" value="1"/>
</dbReference>
<keyword evidence="1" id="KW-0812">Transmembrane</keyword>
<evidence type="ECO:0000313" key="2">
    <source>
        <dbReference type="EMBL" id="MFC0250432.1"/>
    </source>
</evidence>
<feature type="transmembrane region" description="Helical" evidence="1">
    <location>
        <begin position="12"/>
        <end position="31"/>
    </location>
</feature>
<dbReference type="InterPro" id="IPR008621">
    <property type="entry name" value="Cbb3-typ_cyt_oxidase_comp"/>
</dbReference>
<organism evidence="2 3">
    <name type="scientific">Massilia consociata</name>
    <dbReference type="NCBI Taxonomy" id="760117"/>
    <lineage>
        <taxon>Bacteria</taxon>
        <taxon>Pseudomonadati</taxon>
        <taxon>Pseudomonadota</taxon>
        <taxon>Betaproteobacteria</taxon>
        <taxon>Burkholderiales</taxon>
        <taxon>Oxalobacteraceae</taxon>
        <taxon>Telluria group</taxon>
        <taxon>Massilia</taxon>
    </lineage>
</organism>